<feature type="domain" description="GGDEF" evidence="3">
    <location>
        <begin position="386"/>
        <end position="529"/>
    </location>
</feature>
<protein>
    <submittedName>
        <fullName evidence="4">Bifunctional diguanylate cyclase/phosphodiesterase</fullName>
    </submittedName>
</protein>
<dbReference type="Proteomes" id="UP001139559">
    <property type="component" value="Unassembled WGS sequence"/>
</dbReference>
<dbReference type="SUPFAM" id="SSF55073">
    <property type="entry name" value="Nucleotide cyclase"/>
    <property type="match status" value="1"/>
</dbReference>
<feature type="transmembrane region" description="Helical" evidence="1">
    <location>
        <begin position="280"/>
        <end position="299"/>
    </location>
</feature>
<evidence type="ECO:0000259" key="3">
    <source>
        <dbReference type="PROSITE" id="PS50887"/>
    </source>
</evidence>
<dbReference type="Gene3D" id="3.20.20.450">
    <property type="entry name" value="EAL domain"/>
    <property type="match status" value="1"/>
</dbReference>
<organism evidence="4 5">
    <name type="scientific">Vibrio amylolyticus</name>
    <dbReference type="NCBI Taxonomy" id="2847292"/>
    <lineage>
        <taxon>Bacteria</taxon>
        <taxon>Pseudomonadati</taxon>
        <taxon>Pseudomonadota</taxon>
        <taxon>Gammaproteobacteria</taxon>
        <taxon>Vibrionales</taxon>
        <taxon>Vibrionaceae</taxon>
        <taxon>Vibrio</taxon>
    </lineage>
</organism>
<dbReference type="GO" id="GO:0071111">
    <property type="term" value="F:cyclic-guanylate-specific phosphodiesterase activity"/>
    <property type="evidence" value="ECO:0007669"/>
    <property type="project" value="InterPro"/>
</dbReference>
<dbReference type="SMART" id="SM00052">
    <property type="entry name" value="EAL"/>
    <property type="match status" value="1"/>
</dbReference>
<keyword evidence="5" id="KW-1185">Reference proteome</keyword>
<dbReference type="PANTHER" id="PTHR33121">
    <property type="entry name" value="CYCLIC DI-GMP PHOSPHODIESTERASE PDEF"/>
    <property type="match status" value="1"/>
</dbReference>
<dbReference type="Gene3D" id="3.30.70.270">
    <property type="match status" value="1"/>
</dbReference>
<evidence type="ECO:0000313" key="4">
    <source>
        <dbReference type="EMBL" id="MCK6264501.1"/>
    </source>
</evidence>
<feature type="domain" description="EAL" evidence="2">
    <location>
        <begin position="538"/>
        <end position="791"/>
    </location>
</feature>
<dbReference type="EMBL" id="JAJHVV010000008">
    <property type="protein sequence ID" value="MCK6264501.1"/>
    <property type="molecule type" value="Genomic_DNA"/>
</dbReference>
<reference evidence="4" key="1">
    <citation type="submission" date="2021-11" db="EMBL/GenBank/DDBJ databases">
        <title>Vibrio ZSDE26 sp. nov. and Vibrio ZSDZ34 sp. nov., isolated from coastal seawater in Qingdao.</title>
        <authorList>
            <person name="Zhang P."/>
        </authorList>
    </citation>
    <scope>NUCLEOTIDE SEQUENCE</scope>
    <source>
        <strain evidence="4">ZSDE26</strain>
    </source>
</reference>
<dbReference type="Pfam" id="PF00990">
    <property type="entry name" value="GGDEF"/>
    <property type="match status" value="1"/>
</dbReference>
<dbReference type="InterPro" id="IPR043128">
    <property type="entry name" value="Rev_trsase/Diguanyl_cyclase"/>
</dbReference>
<keyword evidence="1" id="KW-1133">Transmembrane helix</keyword>
<dbReference type="InterPro" id="IPR035919">
    <property type="entry name" value="EAL_sf"/>
</dbReference>
<dbReference type="PANTHER" id="PTHR33121:SF79">
    <property type="entry name" value="CYCLIC DI-GMP PHOSPHODIESTERASE PDED-RELATED"/>
    <property type="match status" value="1"/>
</dbReference>
<dbReference type="InterPro" id="IPR029787">
    <property type="entry name" value="Nucleotide_cyclase"/>
</dbReference>
<evidence type="ECO:0000313" key="5">
    <source>
        <dbReference type="Proteomes" id="UP001139559"/>
    </source>
</evidence>
<dbReference type="AlphaFoldDB" id="A0A9X2BI10"/>
<dbReference type="PROSITE" id="PS50887">
    <property type="entry name" value="GGDEF"/>
    <property type="match status" value="1"/>
</dbReference>
<proteinExistence type="predicted"/>
<gene>
    <name evidence="4" type="ORF">KP803_14565</name>
</gene>
<dbReference type="CDD" id="cd01949">
    <property type="entry name" value="GGDEF"/>
    <property type="match status" value="1"/>
</dbReference>
<keyword evidence="1" id="KW-0472">Membrane</keyword>
<dbReference type="CDD" id="cd01948">
    <property type="entry name" value="EAL"/>
    <property type="match status" value="1"/>
</dbReference>
<dbReference type="InterPro" id="IPR000160">
    <property type="entry name" value="GGDEF_dom"/>
</dbReference>
<dbReference type="NCBIfam" id="TIGR00254">
    <property type="entry name" value="GGDEF"/>
    <property type="match status" value="1"/>
</dbReference>
<evidence type="ECO:0000259" key="2">
    <source>
        <dbReference type="PROSITE" id="PS50883"/>
    </source>
</evidence>
<dbReference type="InterPro" id="IPR001633">
    <property type="entry name" value="EAL_dom"/>
</dbReference>
<dbReference type="PROSITE" id="PS50883">
    <property type="entry name" value="EAL"/>
    <property type="match status" value="1"/>
</dbReference>
<comment type="caution">
    <text evidence="4">The sequence shown here is derived from an EMBL/GenBank/DDBJ whole genome shotgun (WGS) entry which is preliminary data.</text>
</comment>
<sequence length="791" mass="89565">MKLSSKINIILLPVMVVVFSAAGAFSYNSQRIQLVSSLSDTVENELEHTSQALIIAFHELESKTYMMLENRHLQNYFRNQSIDSSHYYLKKELIAYAEQLELQYSSLRSFALLDSTGEEVVYYDGIDPFSEVSDISIVSKHIPEFLNSVGKKGIKSVKTTSYQLSKVGEADFELSLIKSFSPDQSLSLNTFSKGHKIYSFVMVFKLDSLYEIYHHIEDKIKIPVSVEIIPSNYSNSLKVENEITNKQSSGHSLSVHLNNELWGIKINLNSGDVEKLFKPYQWMFIVIVIVVTCITFIMLKMLIISQIIDPVVKLTKQVESASSNDSFFIEGASGNDEVSILTNKYIALISDLNNLAKYDKLTGLPNRNRFTSDLGRIYSNSRKYNEMCAVIFFDLDNFKHVNDQYGHQTGDMLLKTFSSNLVDSFVDFDWDNIKVSEFEFSRLAGDEFAIVVGGIEELDVLSLFSQRIIDQFNQGFTLDDISYDIGVSIGISVYPNDATNETELLKNADAAMYSAKSSNEKNTYRFYSEKLDLEIKRYDEINGLIGSSLENNDFNLVYMPIYDCVNGSMIGAEVLLRVDSPCLSDIGPAEFIPVAESSGKIKDIDYWVIEHALEQLSIWIEEWGFNGVLAINFSSWQLSNVEFVNKVEGLIKKYGVAPHLVEFEITETCFVPGVNKNIAILSELHDLGVKISLDDFGTGYTAFSQLIDYPIDTLKVDRMFVEAIDEDTTGKPLIDIIVEMARLYDLKVVAEGVETRRQFDYVQHIGCHQVQGYFLSKPLKGETFIQQWAKV</sequence>
<keyword evidence="1" id="KW-0812">Transmembrane</keyword>
<name>A0A9X2BI10_9VIBR</name>
<dbReference type="RefSeq" id="WP_248009571.1">
    <property type="nucleotide sequence ID" value="NZ_JAJHVV010000008.1"/>
</dbReference>
<dbReference type="InterPro" id="IPR050706">
    <property type="entry name" value="Cyclic-di-GMP_PDE-like"/>
</dbReference>
<dbReference type="Pfam" id="PF00563">
    <property type="entry name" value="EAL"/>
    <property type="match status" value="1"/>
</dbReference>
<dbReference type="SMART" id="SM00267">
    <property type="entry name" value="GGDEF"/>
    <property type="match status" value="1"/>
</dbReference>
<evidence type="ECO:0000256" key="1">
    <source>
        <dbReference type="SAM" id="Phobius"/>
    </source>
</evidence>
<accession>A0A9X2BI10</accession>
<dbReference type="SUPFAM" id="SSF141868">
    <property type="entry name" value="EAL domain-like"/>
    <property type="match status" value="1"/>
</dbReference>